<dbReference type="OrthoDB" id="9813144at2"/>
<accession>A0A3M8T4E0</accession>
<dbReference type="GO" id="GO:0006974">
    <property type="term" value="P:DNA damage response"/>
    <property type="evidence" value="ECO:0007669"/>
    <property type="project" value="TreeGrafter"/>
</dbReference>
<keyword evidence="3" id="KW-1185">Reference proteome</keyword>
<evidence type="ECO:0000256" key="1">
    <source>
        <dbReference type="SAM" id="SignalP"/>
    </source>
</evidence>
<gene>
    <name evidence="2" type="ORF">EER27_02745</name>
</gene>
<dbReference type="InterPro" id="IPR052022">
    <property type="entry name" value="26kDa_periplasmic_antigen"/>
</dbReference>
<feature type="chain" id="PRO_5018210446" evidence="1">
    <location>
        <begin position="34"/>
        <end position="252"/>
    </location>
</feature>
<evidence type="ECO:0000313" key="3">
    <source>
        <dbReference type="Proteomes" id="UP000267049"/>
    </source>
</evidence>
<keyword evidence="1" id="KW-0732">Signal</keyword>
<protein>
    <submittedName>
        <fullName evidence="2">SIMPL domain-containing protein</fullName>
    </submittedName>
</protein>
<dbReference type="PANTHER" id="PTHR34387">
    <property type="entry name" value="SLR1258 PROTEIN"/>
    <property type="match status" value="1"/>
</dbReference>
<dbReference type="RefSeq" id="WP_123086676.1">
    <property type="nucleotide sequence ID" value="NZ_RIBS01000001.1"/>
</dbReference>
<reference evidence="2 3" key="1">
    <citation type="submission" date="2018-11" db="EMBL/GenBank/DDBJ databases">
        <title>Lysobacter cryohumiis sp. nov., isolated from soil in the Tianshan Mountains, Xinjiang, China.</title>
        <authorList>
            <person name="Luo Y."/>
            <person name="Sheng H."/>
        </authorList>
    </citation>
    <scope>NUCLEOTIDE SEQUENCE [LARGE SCALE GENOMIC DNA]</scope>
    <source>
        <strain evidence="2 3">ZS60</strain>
    </source>
</reference>
<proteinExistence type="predicted"/>
<comment type="caution">
    <text evidence="2">The sequence shown here is derived from an EMBL/GenBank/DDBJ whole genome shotgun (WGS) entry which is preliminary data.</text>
</comment>
<evidence type="ECO:0000313" key="2">
    <source>
        <dbReference type="EMBL" id="RNF86556.1"/>
    </source>
</evidence>
<organism evidence="2 3">
    <name type="scientific">Montanilutibacter psychrotolerans</name>
    <dbReference type="NCBI Taxonomy" id="1327343"/>
    <lineage>
        <taxon>Bacteria</taxon>
        <taxon>Pseudomonadati</taxon>
        <taxon>Pseudomonadota</taxon>
        <taxon>Gammaproteobacteria</taxon>
        <taxon>Lysobacterales</taxon>
        <taxon>Lysobacteraceae</taxon>
        <taxon>Montanilutibacter</taxon>
    </lineage>
</organism>
<dbReference type="AlphaFoldDB" id="A0A3M8T4E0"/>
<dbReference type="Gene3D" id="3.30.110.170">
    <property type="entry name" value="Protein of unknown function (DUF541), domain 1"/>
    <property type="match status" value="1"/>
</dbReference>
<dbReference type="Gene3D" id="3.30.70.2970">
    <property type="entry name" value="Protein of unknown function (DUF541), domain 2"/>
    <property type="match status" value="1"/>
</dbReference>
<dbReference type="EMBL" id="RIBS01000001">
    <property type="protein sequence ID" value="RNF86556.1"/>
    <property type="molecule type" value="Genomic_DNA"/>
</dbReference>
<dbReference type="Proteomes" id="UP000267049">
    <property type="component" value="Unassembled WGS sequence"/>
</dbReference>
<feature type="signal peptide" evidence="1">
    <location>
        <begin position="1"/>
        <end position="33"/>
    </location>
</feature>
<dbReference type="PANTHER" id="PTHR34387:SF1">
    <property type="entry name" value="PERIPLASMIC IMMUNOGENIC PROTEIN"/>
    <property type="match status" value="1"/>
</dbReference>
<dbReference type="InterPro" id="IPR007497">
    <property type="entry name" value="SIMPL/DUF541"/>
</dbReference>
<dbReference type="Pfam" id="PF04402">
    <property type="entry name" value="SIMPL"/>
    <property type="match status" value="1"/>
</dbReference>
<name>A0A3M8T4E0_9GAMM</name>
<sequence>MLLSNALPRLSLRPLVLAAALALGATAAMTASAQTAPAVSTTDGTLLSVSAHAEARRAPDIATLSTGVVTQAADANSALRTNAEQMNKVVAAIKAAGIAERDIQTSGINLNPQYQYAENKPPVITGYQASNSVNIIVRDITKVGGILDALVAVGANQINGPTFDIEDKDSLQDQARRSALDKARARAEMYANALGMRVRRIVSVSEGGSFGPQPPMPMMAMAKMERAGADTSISPGENALSVNVDVVFELGR</sequence>